<dbReference type="PANTHER" id="PTHR42735">
    <property type="match status" value="1"/>
</dbReference>
<evidence type="ECO:0000256" key="6">
    <source>
        <dbReference type="ARBA" id="ARBA00042568"/>
    </source>
</evidence>
<dbReference type="Pfam" id="PF00282">
    <property type="entry name" value="Pyridoxal_deC"/>
    <property type="match status" value="1"/>
</dbReference>
<keyword evidence="2 7" id="KW-0663">Pyridoxal phosphate</keyword>
<feature type="non-terminal residue" evidence="8">
    <location>
        <position position="318"/>
    </location>
</feature>
<keyword evidence="3 7" id="KW-0456">Lyase</keyword>
<dbReference type="InterPro" id="IPR015422">
    <property type="entry name" value="PyrdxlP-dep_Trfase_small"/>
</dbReference>
<evidence type="ECO:0000256" key="5">
    <source>
        <dbReference type="ARBA" id="ARBA00038965"/>
    </source>
</evidence>
<evidence type="ECO:0000313" key="9">
    <source>
        <dbReference type="Proteomes" id="UP001235939"/>
    </source>
</evidence>
<comment type="cofactor">
    <cofactor evidence="1 7">
        <name>pyridoxal 5'-phosphate</name>
        <dbReference type="ChEBI" id="CHEBI:597326"/>
    </cofactor>
</comment>
<dbReference type="InterPro" id="IPR002129">
    <property type="entry name" value="PyrdxlP-dep_de-COase"/>
</dbReference>
<evidence type="ECO:0000256" key="3">
    <source>
        <dbReference type="ARBA" id="ARBA00023239"/>
    </source>
</evidence>
<evidence type="ECO:0000256" key="1">
    <source>
        <dbReference type="ARBA" id="ARBA00001933"/>
    </source>
</evidence>
<dbReference type="SUPFAM" id="SSF53383">
    <property type="entry name" value="PLP-dependent transferases"/>
    <property type="match status" value="1"/>
</dbReference>
<dbReference type="PANTHER" id="PTHR42735:SF6">
    <property type="entry name" value="SPHINGOSINE-1-PHOSPHATE LYASE 1"/>
    <property type="match status" value="1"/>
</dbReference>
<dbReference type="InterPro" id="IPR050477">
    <property type="entry name" value="GrpII_AminoAcid_Decarb"/>
</dbReference>
<evidence type="ECO:0000256" key="4">
    <source>
        <dbReference type="ARBA" id="ARBA00038302"/>
    </source>
</evidence>
<proteinExistence type="inferred from homology"/>
<organism evidence="8 9">
    <name type="scientific">Cordylochernes scorpioides</name>
    <dbReference type="NCBI Taxonomy" id="51811"/>
    <lineage>
        <taxon>Eukaryota</taxon>
        <taxon>Metazoa</taxon>
        <taxon>Ecdysozoa</taxon>
        <taxon>Arthropoda</taxon>
        <taxon>Chelicerata</taxon>
        <taxon>Arachnida</taxon>
        <taxon>Pseudoscorpiones</taxon>
        <taxon>Cheliferoidea</taxon>
        <taxon>Chernetidae</taxon>
        <taxon>Cordylochernes</taxon>
    </lineage>
</organism>
<reference evidence="8 9" key="1">
    <citation type="submission" date="2022-01" db="EMBL/GenBank/DDBJ databases">
        <title>A chromosomal length assembly of Cordylochernes scorpioides.</title>
        <authorList>
            <person name="Zeh D."/>
            <person name="Zeh J."/>
        </authorList>
    </citation>
    <scope>NUCLEOTIDE SEQUENCE [LARGE SCALE GENOMIC DNA]</scope>
    <source>
        <strain evidence="8">IN4F17</strain>
        <tissue evidence="8">Whole Body</tissue>
    </source>
</reference>
<accession>A0ABY6JYD1</accession>
<dbReference type="InterPro" id="IPR015421">
    <property type="entry name" value="PyrdxlP-dep_Trfase_major"/>
</dbReference>
<dbReference type="Gene3D" id="3.40.640.10">
    <property type="entry name" value="Type I PLP-dependent aspartate aminotransferase-like (Major domain)"/>
    <property type="match status" value="1"/>
</dbReference>
<dbReference type="Gene3D" id="3.90.1150.10">
    <property type="entry name" value="Aspartate Aminotransferase, domain 1"/>
    <property type="match status" value="1"/>
</dbReference>
<sequence>VTSGGTESIFMACKAFRDYAYHVKGITKPEMVIPVSAHAAFDKAGQLLKIRVRHAPMVKATMQADLQAMRRAINKNTVMLVGSCPQFPHGIMDSISDIAKLGERYDIPVHVDSCLGGLLLPFMAEAGHPIPPFDFTLPGVTSISCDTHKYGFTPKGTSVVVYRDVKYRHYQFSVQPDWPGGIYCTPTLAGSRAGGTIAATWATLLYMGRQGYLESCRKIIASTRILVKGLRKIEGLIVYGDPQLSVVALGSNHFDIYRLCDALSAKGWNINMIQKPKGFHICVTLQHTAPGVIDDLLRDMRDCTAEIMKHPSQPATGN</sequence>
<dbReference type="EC" id="4.1.2.27" evidence="5"/>
<evidence type="ECO:0000256" key="2">
    <source>
        <dbReference type="ARBA" id="ARBA00022898"/>
    </source>
</evidence>
<gene>
    <name evidence="8" type="ORF">LAZ67_1003211</name>
</gene>
<feature type="non-terminal residue" evidence="8">
    <location>
        <position position="1"/>
    </location>
</feature>
<evidence type="ECO:0000256" key="7">
    <source>
        <dbReference type="RuleBase" id="RU000382"/>
    </source>
</evidence>
<comment type="similarity">
    <text evidence="4">Belongs to the group II decarboxylase family. Sphingosine-1-phosphate lyase subfamily.</text>
</comment>
<name>A0ABY6JYD1_9ARAC</name>
<dbReference type="Proteomes" id="UP001235939">
    <property type="component" value="Chromosome 01"/>
</dbReference>
<dbReference type="EMBL" id="CP092863">
    <property type="protein sequence ID" value="UYV61044.1"/>
    <property type="molecule type" value="Genomic_DNA"/>
</dbReference>
<dbReference type="InterPro" id="IPR015424">
    <property type="entry name" value="PyrdxlP-dep_Trfase"/>
</dbReference>
<evidence type="ECO:0000313" key="8">
    <source>
        <dbReference type="EMBL" id="UYV61044.1"/>
    </source>
</evidence>
<keyword evidence="9" id="KW-1185">Reference proteome</keyword>
<protein>
    <recommendedName>
        <fullName evidence="5">sphinganine-1-phosphate aldolase</fullName>
        <ecNumber evidence="5">4.1.2.27</ecNumber>
    </recommendedName>
    <alternativeName>
        <fullName evidence="6">Sphingosine-1-phosphate aldolase</fullName>
    </alternativeName>
</protein>